<dbReference type="EMBL" id="QRAP01000005">
    <property type="protein sequence ID" value="RDK90965.1"/>
    <property type="molecule type" value="Genomic_DNA"/>
</dbReference>
<evidence type="ECO:0000259" key="11">
    <source>
        <dbReference type="PROSITE" id="PS50883"/>
    </source>
</evidence>
<dbReference type="InterPro" id="IPR050706">
    <property type="entry name" value="Cyclic-di-GMP_PDE-like"/>
</dbReference>
<comment type="subcellular location">
    <subcellularLocation>
        <location evidence="1">Cell membrane</location>
        <topology evidence="1">Multi-pass membrane protein</topology>
    </subcellularLocation>
</comment>
<evidence type="ECO:0000256" key="6">
    <source>
        <dbReference type="ARBA" id="ARBA00022801"/>
    </source>
</evidence>
<evidence type="ECO:0000256" key="4">
    <source>
        <dbReference type="ARBA" id="ARBA00022636"/>
    </source>
</evidence>
<dbReference type="Pfam" id="PF00563">
    <property type="entry name" value="EAL"/>
    <property type="match status" value="1"/>
</dbReference>
<comment type="caution">
    <text evidence="12">The sequence shown here is derived from an EMBL/GenBank/DDBJ whole genome shotgun (WGS) entry which is preliminary data.</text>
</comment>
<dbReference type="PROSITE" id="PS50883">
    <property type="entry name" value="EAL"/>
    <property type="match status" value="1"/>
</dbReference>
<keyword evidence="8 10" id="KW-0472">Membrane</keyword>
<dbReference type="InterPro" id="IPR035919">
    <property type="entry name" value="EAL_sf"/>
</dbReference>
<dbReference type="Gene3D" id="3.20.20.450">
    <property type="entry name" value="EAL domain"/>
    <property type="match status" value="1"/>
</dbReference>
<dbReference type="RefSeq" id="WP_115458781.1">
    <property type="nucleotide sequence ID" value="NZ_QRAP01000005.1"/>
</dbReference>
<evidence type="ECO:0000256" key="7">
    <source>
        <dbReference type="ARBA" id="ARBA00022989"/>
    </source>
</evidence>
<dbReference type="SUPFAM" id="SSF141868">
    <property type="entry name" value="EAL domain-like"/>
    <property type="match status" value="1"/>
</dbReference>
<evidence type="ECO:0000256" key="3">
    <source>
        <dbReference type="ARBA" id="ARBA00022475"/>
    </source>
</evidence>
<dbReference type="EC" id="3.1.4.52" evidence="2"/>
<evidence type="ECO:0000256" key="1">
    <source>
        <dbReference type="ARBA" id="ARBA00004651"/>
    </source>
</evidence>
<keyword evidence="7 10" id="KW-1133">Transmembrane helix</keyword>
<evidence type="ECO:0000256" key="5">
    <source>
        <dbReference type="ARBA" id="ARBA00022692"/>
    </source>
</evidence>
<evidence type="ECO:0000256" key="9">
    <source>
        <dbReference type="ARBA" id="ARBA00034290"/>
    </source>
</evidence>
<name>A0A370QQI5_9GAMM</name>
<keyword evidence="3" id="KW-1003">Cell membrane</keyword>
<reference evidence="12 13" key="1">
    <citation type="submission" date="2018-07" db="EMBL/GenBank/DDBJ databases">
        <title>Genomic Encyclopedia of Type Strains, Phase IV (KMG-IV): sequencing the most valuable type-strain genomes for metagenomic binning, comparative biology and taxonomic classification.</title>
        <authorList>
            <person name="Goeker M."/>
        </authorList>
    </citation>
    <scope>NUCLEOTIDE SEQUENCE [LARGE SCALE GENOMIC DNA]</scope>
    <source>
        <strain evidence="12 13">DSM 103736</strain>
    </source>
</reference>
<dbReference type="Proteomes" id="UP000254848">
    <property type="component" value="Unassembled WGS sequence"/>
</dbReference>
<dbReference type="PANTHER" id="PTHR33121:SF79">
    <property type="entry name" value="CYCLIC DI-GMP PHOSPHODIESTERASE PDED-RELATED"/>
    <property type="match status" value="1"/>
</dbReference>
<evidence type="ECO:0000256" key="10">
    <source>
        <dbReference type="SAM" id="Phobius"/>
    </source>
</evidence>
<feature type="transmembrane region" description="Helical" evidence="10">
    <location>
        <begin position="6"/>
        <end position="28"/>
    </location>
</feature>
<gene>
    <name evidence="12" type="ORF">C8D90_105251</name>
</gene>
<dbReference type="AlphaFoldDB" id="A0A370QQI5"/>
<sequence>MTHYKAKIIITVISAISVLICGMILTWYQVISLEQRRSMQTAYKTLNSVETLLDEAKNTADQASVLLSEPCSMQVRTKLERIVISARHIRLIAFYKGRKIYCSSFSDMDAINKSYAGFINSSLAIVKNNTVSPGIDAIVLQTQYPQGIIVTSLSTAWISEIMHFFNAQHHMDLLIDNDIKSSGASLLETGYVIIKSKKYPIAVSFYSAFNIFSYKFITDGWVSLLLSAILSIIVGVLLWRYILHSPSLYENLSKAIDRGEIIPWYQPIVHSNSYGTYGVEVLARWISPSGEVISPENFIPLAEQSGLIIPLTKKLMAQVGKELPEKLEGQLQPFHVGFNFITAHLQEPEFLDECRAFIKKFPPGTIRLTAEILEREPFERVSQLKETLRQLQENHIDIALDDFGTGHSNLNYLSALPIDIIKIDKLFINGLSPDSGSQKIIDYVIEMAKTLNIKVVVEGVETQFQVEYLKKKRVDYFQGYYFSKPVPINKLTLR</sequence>
<protein>
    <recommendedName>
        <fullName evidence="2">cyclic-guanylate-specific phosphodiesterase</fullName>
        <ecNumber evidence="2">3.1.4.52</ecNumber>
    </recommendedName>
</protein>
<accession>A0A370QQI5</accession>
<keyword evidence="13" id="KW-1185">Reference proteome</keyword>
<feature type="domain" description="EAL" evidence="11">
    <location>
        <begin position="245"/>
        <end position="494"/>
    </location>
</feature>
<dbReference type="OrthoDB" id="675397at2"/>
<dbReference type="CDD" id="cd01948">
    <property type="entry name" value="EAL"/>
    <property type="match status" value="1"/>
</dbReference>
<dbReference type="InterPro" id="IPR024744">
    <property type="entry name" value="CSS-motif_dom"/>
</dbReference>
<proteinExistence type="predicted"/>
<dbReference type="SMART" id="SM00052">
    <property type="entry name" value="EAL"/>
    <property type="match status" value="1"/>
</dbReference>
<dbReference type="InterPro" id="IPR001633">
    <property type="entry name" value="EAL_dom"/>
</dbReference>
<evidence type="ECO:0000256" key="8">
    <source>
        <dbReference type="ARBA" id="ARBA00023136"/>
    </source>
</evidence>
<dbReference type="Pfam" id="PF12792">
    <property type="entry name" value="CSS-motif"/>
    <property type="match status" value="1"/>
</dbReference>
<evidence type="ECO:0000256" key="2">
    <source>
        <dbReference type="ARBA" id="ARBA00012282"/>
    </source>
</evidence>
<keyword evidence="6" id="KW-0378">Hydrolase</keyword>
<dbReference type="GO" id="GO:0071111">
    <property type="term" value="F:cyclic-guanylate-specific phosphodiesterase activity"/>
    <property type="evidence" value="ECO:0007669"/>
    <property type="project" value="UniProtKB-EC"/>
</dbReference>
<evidence type="ECO:0000313" key="13">
    <source>
        <dbReference type="Proteomes" id="UP000254848"/>
    </source>
</evidence>
<evidence type="ECO:0000313" key="12">
    <source>
        <dbReference type="EMBL" id="RDK90965.1"/>
    </source>
</evidence>
<dbReference type="PANTHER" id="PTHR33121">
    <property type="entry name" value="CYCLIC DI-GMP PHOSPHODIESTERASE PDEF"/>
    <property type="match status" value="1"/>
</dbReference>
<comment type="catalytic activity">
    <reaction evidence="9">
        <text>3',3'-c-di-GMP + H2O = 5'-phosphoguanylyl(3'-&gt;5')guanosine + H(+)</text>
        <dbReference type="Rhea" id="RHEA:24902"/>
        <dbReference type="ChEBI" id="CHEBI:15377"/>
        <dbReference type="ChEBI" id="CHEBI:15378"/>
        <dbReference type="ChEBI" id="CHEBI:58754"/>
        <dbReference type="ChEBI" id="CHEBI:58805"/>
        <dbReference type="EC" id="3.1.4.52"/>
    </reaction>
</comment>
<feature type="transmembrane region" description="Helical" evidence="10">
    <location>
        <begin position="223"/>
        <end position="243"/>
    </location>
</feature>
<organism evidence="12 13">
    <name type="scientific">Enterobacillus tribolii</name>
    <dbReference type="NCBI Taxonomy" id="1487935"/>
    <lineage>
        <taxon>Bacteria</taxon>
        <taxon>Pseudomonadati</taxon>
        <taxon>Pseudomonadota</taxon>
        <taxon>Gammaproteobacteria</taxon>
        <taxon>Enterobacterales</taxon>
        <taxon>Hafniaceae</taxon>
        <taxon>Enterobacillus</taxon>
    </lineage>
</organism>
<keyword evidence="5 10" id="KW-0812">Transmembrane</keyword>
<keyword evidence="4" id="KW-0973">c-di-GMP</keyword>
<dbReference type="GO" id="GO:0005886">
    <property type="term" value="C:plasma membrane"/>
    <property type="evidence" value="ECO:0007669"/>
    <property type="project" value="UniProtKB-SubCell"/>
</dbReference>